<dbReference type="PANTHER" id="PTHR34535">
    <property type="entry name" value="HYDROGENASE MATURATION FACTOR HYPA"/>
    <property type="match status" value="1"/>
</dbReference>
<dbReference type="GO" id="GO:0016151">
    <property type="term" value="F:nickel cation binding"/>
    <property type="evidence" value="ECO:0007669"/>
    <property type="project" value="UniProtKB-UniRule"/>
</dbReference>
<dbReference type="EMBL" id="QEFD01000037">
    <property type="protein sequence ID" value="PVU77280.1"/>
    <property type="molecule type" value="Genomic_DNA"/>
</dbReference>
<evidence type="ECO:0000313" key="6">
    <source>
        <dbReference type="Proteomes" id="UP000245638"/>
    </source>
</evidence>
<dbReference type="HAMAP" id="MF_00213">
    <property type="entry name" value="HypA_HybF"/>
    <property type="match status" value="1"/>
</dbReference>
<evidence type="ECO:0000256" key="2">
    <source>
        <dbReference type="ARBA" id="ARBA00022723"/>
    </source>
</evidence>
<dbReference type="GO" id="GO:0008270">
    <property type="term" value="F:zinc ion binding"/>
    <property type="evidence" value="ECO:0007669"/>
    <property type="project" value="UniProtKB-UniRule"/>
</dbReference>
<keyword evidence="3 4" id="KW-0862">Zinc</keyword>
<feature type="binding site" evidence="4">
    <location>
        <position position="75"/>
    </location>
    <ligand>
        <name>Zn(2+)</name>
        <dbReference type="ChEBI" id="CHEBI:29105"/>
    </ligand>
</feature>
<evidence type="ECO:0000256" key="3">
    <source>
        <dbReference type="ARBA" id="ARBA00022833"/>
    </source>
</evidence>
<dbReference type="InterPro" id="IPR000688">
    <property type="entry name" value="HypA/HybF"/>
</dbReference>
<feature type="binding site" evidence="4">
    <location>
        <position position="114"/>
    </location>
    <ligand>
        <name>Zn(2+)</name>
        <dbReference type="ChEBI" id="CHEBI:29105"/>
    </ligand>
</feature>
<dbReference type="GO" id="GO:0051604">
    <property type="term" value="P:protein maturation"/>
    <property type="evidence" value="ECO:0007669"/>
    <property type="project" value="InterPro"/>
</dbReference>
<dbReference type="Gene3D" id="3.30.2320.80">
    <property type="match status" value="1"/>
</dbReference>
<comment type="similarity">
    <text evidence="4">Belongs to the HypA/HybF family.</text>
</comment>
<dbReference type="PIRSF" id="PIRSF004761">
    <property type="entry name" value="Hydrgn_mat_HypA"/>
    <property type="match status" value="1"/>
</dbReference>
<evidence type="ECO:0000256" key="1">
    <source>
        <dbReference type="ARBA" id="ARBA00022596"/>
    </source>
</evidence>
<accession>A0A2T9XAY7</accession>
<feature type="binding site" evidence="4">
    <location>
        <position position="2"/>
    </location>
    <ligand>
        <name>Ni(2+)</name>
        <dbReference type="ChEBI" id="CHEBI:49786"/>
    </ligand>
</feature>
<dbReference type="Proteomes" id="UP000245638">
    <property type="component" value="Unassembled WGS sequence"/>
</dbReference>
<comment type="function">
    <text evidence="4">Involved in the maturation of [NiFe] hydrogenases. Required for nickel insertion into the metal center of the hydrogenase.</text>
</comment>
<keyword evidence="1 4" id="KW-0533">Nickel</keyword>
<proteinExistence type="inferred from homology"/>
<protein>
    <recommendedName>
        <fullName evidence="4">Hydrogenase maturation factor HypA</fullName>
    </recommendedName>
</protein>
<evidence type="ECO:0000313" key="5">
    <source>
        <dbReference type="EMBL" id="PVU77280.1"/>
    </source>
</evidence>
<feature type="binding site" evidence="4">
    <location>
        <position position="72"/>
    </location>
    <ligand>
        <name>Zn(2+)</name>
        <dbReference type="ChEBI" id="CHEBI:29105"/>
    </ligand>
</feature>
<reference evidence="5 6" key="1">
    <citation type="journal article" date="2015" name="Appl. Environ. Microbiol.">
        <title>Nanoarchaeota, Their Sulfolobales Host, and Nanoarchaeota Virus Distribution across Yellowstone National Park Hot Springs.</title>
        <authorList>
            <person name="Munson-McGee J.H."/>
            <person name="Field E.K."/>
            <person name="Bateson M."/>
            <person name="Rooney C."/>
            <person name="Stepanauskas R."/>
            <person name="Young M.J."/>
        </authorList>
    </citation>
    <scope>NUCLEOTIDE SEQUENCE [LARGE SCALE GENOMIC DNA]</scope>
    <source>
        <strain evidence="5">SCGC AC-742_N10</strain>
    </source>
</reference>
<name>A0A2T9XAY7_9CREN</name>
<organism evidence="5 6">
    <name type="scientific">Acidianus hospitalis</name>
    <dbReference type="NCBI Taxonomy" id="563177"/>
    <lineage>
        <taxon>Archaea</taxon>
        <taxon>Thermoproteota</taxon>
        <taxon>Thermoprotei</taxon>
        <taxon>Sulfolobales</taxon>
        <taxon>Sulfolobaceae</taxon>
        <taxon>Acidianus</taxon>
    </lineage>
</organism>
<keyword evidence="2 4" id="KW-0479">Metal-binding</keyword>
<feature type="binding site" evidence="4">
    <location>
        <position position="117"/>
    </location>
    <ligand>
        <name>Zn(2+)</name>
        <dbReference type="ChEBI" id="CHEBI:29105"/>
    </ligand>
</feature>
<dbReference type="Pfam" id="PF01155">
    <property type="entry name" value="HypA"/>
    <property type="match status" value="1"/>
</dbReference>
<dbReference type="PANTHER" id="PTHR34535:SF3">
    <property type="entry name" value="HYDROGENASE MATURATION FACTOR HYPA"/>
    <property type="match status" value="1"/>
</dbReference>
<comment type="caution">
    <text evidence="5">The sequence shown here is derived from an EMBL/GenBank/DDBJ whole genome shotgun (WGS) entry which is preliminary data.</text>
</comment>
<gene>
    <name evidence="4" type="primary">hypA</name>
    <name evidence="5" type="ORF">DDW13_01115</name>
</gene>
<sequence length="148" mass="16767">MHEWSVADAVIRTVIDWADGKKIKVRKVVLGVPSFSFLDVEILKEAFDTMKKDSVLDEAELEVKFKEPKFKCKNCGKEFSLNEVKDQIDSVRSEFGEEYPMHFMPALAPSFIKCPYCGSHDIALESQDMTIDEIQVEENGTVKTVSQG</sequence>
<dbReference type="AlphaFoldDB" id="A0A2T9XAY7"/>
<evidence type="ECO:0000256" key="4">
    <source>
        <dbReference type="HAMAP-Rule" id="MF_00213"/>
    </source>
</evidence>